<gene>
    <name evidence="1" type="primary">CPED1</name>
</gene>
<protein>
    <submittedName>
        <fullName evidence="1">Cadherin like and PC-esterase domain containing 1</fullName>
    </submittedName>
</protein>
<name>A0A7N5KCP3_AILME</name>
<reference evidence="1" key="3">
    <citation type="submission" date="2025-09" db="UniProtKB">
        <authorList>
            <consortium name="Ensembl"/>
        </authorList>
    </citation>
    <scope>IDENTIFICATION</scope>
</reference>
<dbReference type="GeneTree" id="ENSGT00390000015216"/>
<accession>A0A7N5KCP3</accession>
<dbReference type="Ensembl" id="ENSAMET00000045476.1">
    <property type="protein sequence ID" value="ENSAMEP00000038279.1"/>
    <property type="gene ID" value="ENSAMEG00000006006.2"/>
</dbReference>
<proteinExistence type="predicted"/>
<dbReference type="Proteomes" id="UP000008912">
    <property type="component" value="Unassembled WGS sequence"/>
</dbReference>
<sequence length="182" mass="20473">MVCRPVFPCRRRFCPRPFLVGLVVAICLFYQTLTLRGTRKLTATVPGAAQNTPPEIQASRCKKGFSPDKQCFLLSGNAQEIRKMEKSIETHFGSHDRRAILYRPPSFSNMELQLHQHILTQHHYTVVIAEERLGAGLGLGLLEKVFLVSCPRTEGRNGKQRSRKTLVWRQNPGDSPLASSAC</sequence>
<organism evidence="1 2">
    <name type="scientific">Ailuropoda melanoleuca</name>
    <name type="common">Giant panda</name>
    <dbReference type="NCBI Taxonomy" id="9646"/>
    <lineage>
        <taxon>Eukaryota</taxon>
        <taxon>Metazoa</taxon>
        <taxon>Chordata</taxon>
        <taxon>Craniata</taxon>
        <taxon>Vertebrata</taxon>
        <taxon>Euteleostomi</taxon>
        <taxon>Mammalia</taxon>
        <taxon>Eutheria</taxon>
        <taxon>Laurasiatheria</taxon>
        <taxon>Carnivora</taxon>
        <taxon>Caniformia</taxon>
        <taxon>Ursidae</taxon>
        <taxon>Ailuropoda</taxon>
    </lineage>
</organism>
<evidence type="ECO:0000313" key="2">
    <source>
        <dbReference type="Proteomes" id="UP000008912"/>
    </source>
</evidence>
<dbReference type="PANTHER" id="PTHR14776">
    <property type="entry name" value="CADHERIN-LIKE AND PC-ESTERASE DOMAIN-CONTAINING PROTEIN 1"/>
    <property type="match status" value="1"/>
</dbReference>
<dbReference type="PANTHER" id="PTHR14776:SF1">
    <property type="entry name" value="CADHERIN-LIKE AND PC-ESTERASE DOMAIN-CONTAINING PROTEIN 1"/>
    <property type="match status" value="1"/>
</dbReference>
<reference evidence="1 2" key="1">
    <citation type="journal article" date="2010" name="Nature">
        <title>The sequence and de novo assembly of the giant panda genome.</title>
        <authorList>
            <person name="Li R."/>
            <person name="Fan W."/>
            <person name="Tian G."/>
            <person name="Zhu H."/>
            <person name="He L."/>
            <person name="Cai J."/>
            <person name="Huang Q."/>
            <person name="Cai Q."/>
            <person name="Li B."/>
            <person name="Bai Y."/>
            <person name="Zhang Z."/>
            <person name="Zhang Y."/>
            <person name="Wang W."/>
            <person name="Li J."/>
            <person name="Wei F."/>
            <person name="Li H."/>
            <person name="Jian M."/>
            <person name="Li J."/>
            <person name="Zhang Z."/>
            <person name="Nielsen R."/>
            <person name="Li D."/>
            <person name="Gu W."/>
            <person name="Yang Z."/>
            <person name="Xuan Z."/>
            <person name="Ryder O.A."/>
            <person name="Leung F.C."/>
            <person name="Zhou Y."/>
            <person name="Cao J."/>
            <person name="Sun X."/>
            <person name="Fu Y."/>
            <person name="Fang X."/>
            <person name="Guo X."/>
            <person name="Wang B."/>
            <person name="Hou R."/>
            <person name="Shen F."/>
            <person name="Mu B."/>
            <person name="Ni P."/>
            <person name="Lin R."/>
            <person name="Qian W."/>
            <person name="Wang G."/>
            <person name="Yu C."/>
            <person name="Nie W."/>
            <person name="Wang J."/>
            <person name="Wu Z."/>
            <person name="Liang H."/>
            <person name="Min J."/>
            <person name="Wu Q."/>
            <person name="Cheng S."/>
            <person name="Ruan J."/>
            <person name="Wang M."/>
            <person name="Shi Z."/>
            <person name="Wen M."/>
            <person name="Liu B."/>
            <person name="Ren X."/>
            <person name="Zheng H."/>
            <person name="Dong D."/>
            <person name="Cook K."/>
            <person name="Shan G."/>
            <person name="Zhang H."/>
            <person name="Kosiol C."/>
            <person name="Xie X."/>
            <person name="Lu Z."/>
            <person name="Zheng H."/>
            <person name="Li Y."/>
            <person name="Steiner C.C."/>
            <person name="Lam T.T."/>
            <person name="Lin S."/>
            <person name="Zhang Q."/>
            <person name="Li G."/>
            <person name="Tian J."/>
            <person name="Gong T."/>
            <person name="Liu H."/>
            <person name="Zhang D."/>
            <person name="Fang L."/>
            <person name="Ye C."/>
            <person name="Zhang J."/>
            <person name="Hu W."/>
            <person name="Xu A."/>
            <person name="Ren Y."/>
            <person name="Zhang G."/>
            <person name="Bruford M.W."/>
            <person name="Li Q."/>
            <person name="Ma L."/>
            <person name="Guo Y."/>
            <person name="An N."/>
            <person name="Hu Y."/>
            <person name="Zheng Y."/>
            <person name="Shi Y."/>
            <person name="Li Z."/>
            <person name="Liu Q."/>
            <person name="Chen Y."/>
            <person name="Zhao J."/>
            <person name="Qu N."/>
            <person name="Zhao S."/>
            <person name="Tian F."/>
            <person name="Wang X."/>
            <person name="Wang H."/>
            <person name="Xu L."/>
            <person name="Liu X."/>
            <person name="Vinar T."/>
            <person name="Wang Y."/>
            <person name="Lam T.W."/>
            <person name="Yiu S.M."/>
            <person name="Liu S."/>
            <person name="Zhang H."/>
            <person name="Li D."/>
            <person name="Huang Y."/>
            <person name="Wang X."/>
            <person name="Yang G."/>
            <person name="Jiang Z."/>
            <person name="Wang J."/>
            <person name="Qin N."/>
            <person name="Li L."/>
            <person name="Li J."/>
            <person name="Bolund L."/>
            <person name="Kristiansen K."/>
            <person name="Wong G.K."/>
            <person name="Olson M."/>
            <person name="Zhang X."/>
            <person name="Li S."/>
            <person name="Yang H."/>
            <person name="Wang J."/>
            <person name="Wang J."/>
        </authorList>
    </citation>
    <scope>NUCLEOTIDE SEQUENCE [LARGE SCALE GENOMIC DNA]</scope>
</reference>
<dbReference type="AlphaFoldDB" id="A0A7N5KCP3"/>
<keyword evidence="2" id="KW-1185">Reference proteome</keyword>
<evidence type="ECO:0000313" key="1">
    <source>
        <dbReference type="Ensembl" id="ENSAMEP00000038279.1"/>
    </source>
</evidence>
<reference evidence="1" key="2">
    <citation type="submission" date="2025-08" db="UniProtKB">
        <authorList>
            <consortium name="Ensembl"/>
        </authorList>
    </citation>
    <scope>IDENTIFICATION</scope>
</reference>